<evidence type="ECO:0000313" key="8">
    <source>
        <dbReference type="Proteomes" id="UP000038040"/>
    </source>
</evidence>
<dbReference type="OrthoDB" id="5867484at2759"/>
<evidence type="ECO:0000313" key="9">
    <source>
        <dbReference type="Proteomes" id="UP000274756"/>
    </source>
</evidence>
<feature type="transmembrane region" description="Helical" evidence="5">
    <location>
        <begin position="35"/>
        <end position="54"/>
    </location>
</feature>
<sequence length="206" mass="22952">MLRSSNAVIYVVISVNRYYAVMNPLKYSLKFTPTIAYRVCCGILFISVLIWSPLALDRCSFYFNTELYRYGPRNSICSIRFWQALLFSSLASTVAAFIISVITLIQLKKSNKLILSQCSSAAAGNARRKRASTINKASTEKDMVIIGGDWNASLGDDANAMISTIGKYGIGDRCANGERLLRYAEKHELFVTFCYCNVASDIVETI</sequence>
<comment type="subcellular location">
    <subcellularLocation>
        <location evidence="1">Membrane</location>
    </subcellularLocation>
</comment>
<dbReference type="Proteomes" id="UP000038040">
    <property type="component" value="Unplaced"/>
</dbReference>
<dbReference type="InterPro" id="IPR017452">
    <property type="entry name" value="GPCR_Rhodpsn_7TM"/>
</dbReference>
<keyword evidence="9" id="KW-1185">Reference proteome</keyword>
<evidence type="ECO:0000256" key="3">
    <source>
        <dbReference type="ARBA" id="ARBA00022989"/>
    </source>
</evidence>
<dbReference type="SUPFAM" id="SSF81321">
    <property type="entry name" value="Family A G protein-coupled receptor-like"/>
    <property type="match status" value="1"/>
</dbReference>
<evidence type="ECO:0000313" key="10">
    <source>
        <dbReference type="WBParaSite" id="DME_0000433001-mRNA-1"/>
    </source>
</evidence>
<keyword evidence="2 5" id="KW-0812">Transmembrane</keyword>
<accession>A0A0N4UAX6</accession>
<dbReference type="InterPro" id="IPR019430">
    <property type="entry name" value="7TM_GPCR_serpentine_rcpt_Srx"/>
</dbReference>
<keyword evidence="3 5" id="KW-1133">Transmembrane helix</keyword>
<gene>
    <name evidence="7" type="ORF">DME_LOCUS8213</name>
</gene>
<dbReference type="AlphaFoldDB" id="A0A0N4UAX6"/>
<organism evidence="8 10">
    <name type="scientific">Dracunculus medinensis</name>
    <name type="common">Guinea worm</name>
    <dbReference type="NCBI Taxonomy" id="318479"/>
    <lineage>
        <taxon>Eukaryota</taxon>
        <taxon>Metazoa</taxon>
        <taxon>Ecdysozoa</taxon>
        <taxon>Nematoda</taxon>
        <taxon>Chromadorea</taxon>
        <taxon>Rhabditida</taxon>
        <taxon>Spirurina</taxon>
        <taxon>Dracunculoidea</taxon>
        <taxon>Dracunculidae</taxon>
        <taxon>Dracunculus</taxon>
    </lineage>
</organism>
<proteinExistence type="predicted"/>
<dbReference type="Pfam" id="PF10328">
    <property type="entry name" value="7TM_GPCR_Srx"/>
    <property type="match status" value="1"/>
</dbReference>
<feature type="transmembrane region" description="Helical" evidence="5">
    <location>
        <begin position="81"/>
        <end position="105"/>
    </location>
</feature>
<evidence type="ECO:0000256" key="1">
    <source>
        <dbReference type="ARBA" id="ARBA00004370"/>
    </source>
</evidence>
<dbReference type="Proteomes" id="UP000274756">
    <property type="component" value="Unassembled WGS sequence"/>
</dbReference>
<reference evidence="10" key="1">
    <citation type="submission" date="2017-02" db="UniProtKB">
        <authorList>
            <consortium name="WormBaseParasite"/>
        </authorList>
    </citation>
    <scope>IDENTIFICATION</scope>
</reference>
<dbReference type="Gene3D" id="1.20.1070.10">
    <property type="entry name" value="Rhodopsin 7-helix transmembrane proteins"/>
    <property type="match status" value="1"/>
</dbReference>
<evidence type="ECO:0000256" key="5">
    <source>
        <dbReference type="SAM" id="Phobius"/>
    </source>
</evidence>
<protein>
    <submittedName>
        <fullName evidence="10">G_PROTEIN_RECEP_F1_2 domain-containing protein</fullName>
    </submittedName>
</protein>
<evidence type="ECO:0000313" key="7">
    <source>
        <dbReference type="EMBL" id="VDN58240.1"/>
    </source>
</evidence>
<reference evidence="7 9" key="2">
    <citation type="submission" date="2018-11" db="EMBL/GenBank/DDBJ databases">
        <authorList>
            <consortium name="Pathogen Informatics"/>
        </authorList>
    </citation>
    <scope>NUCLEOTIDE SEQUENCE [LARGE SCALE GENOMIC DNA]</scope>
</reference>
<dbReference type="PROSITE" id="PS50262">
    <property type="entry name" value="G_PROTEIN_RECEP_F1_2"/>
    <property type="match status" value="1"/>
</dbReference>
<evidence type="ECO:0000256" key="4">
    <source>
        <dbReference type="ARBA" id="ARBA00023136"/>
    </source>
</evidence>
<dbReference type="WBParaSite" id="DME_0000433001-mRNA-1">
    <property type="protein sequence ID" value="DME_0000433001-mRNA-1"/>
    <property type="gene ID" value="DME_0000433001"/>
</dbReference>
<dbReference type="CDD" id="cd00637">
    <property type="entry name" value="7tm_classA_rhodopsin-like"/>
    <property type="match status" value="1"/>
</dbReference>
<feature type="domain" description="G-protein coupled receptors family 1 profile" evidence="6">
    <location>
        <begin position="1"/>
        <end position="105"/>
    </location>
</feature>
<evidence type="ECO:0000256" key="2">
    <source>
        <dbReference type="ARBA" id="ARBA00022692"/>
    </source>
</evidence>
<evidence type="ECO:0000259" key="6">
    <source>
        <dbReference type="PROSITE" id="PS50262"/>
    </source>
</evidence>
<dbReference type="PANTHER" id="PTHR23017">
    <property type="entry name" value="SERPENTINE RECEPTOR, CLASS X"/>
    <property type="match status" value="1"/>
</dbReference>
<dbReference type="GO" id="GO:0016020">
    <property type="term" value="C:membrane"/>
    <property type="evidence" value="ECO:0007669"/>
    <property type="project" value="UniProtKB-SubCell"/>
</dbReference>
<keyword evidence="4 5" id="KW-0472">Membrane</keyword>
<dbReference type="EMBL" id="UYYG01001166">
    <property type="protein sequence ID" value="VDN58240.1"/>
    <property type="molecule type" value="Genomic_DNA"/>
</dbReference>
<name>A0A0N4UAX6_DRAME</name>